<dbReference type="Proteomes" id="UP000250831">
    <property type="component" value="Unassembled WGS sequence"/>
</dbReference>
<keyword evidence="2" id="KW-1185">Reference proteome</keyword>
<dbReference type="RefSeq" id="WP_108635555.1">
    <property type="nucleotide sequence ID" value="NZ_QCXX01000006.1"/>
</dbReference>
<dbReference type="AlphaFoldDB" id="A0A363NP71"/>
<proteinExistence type="predicted"/>
<dbReference type="OrthoDB" id="9832768at2"/>
<protein>
    <submittedName>
        <fullName evidence="1">Uncharacterized protein</fullName>
    </submittedName>
</protein>
<evidence type="ECO:0000313" key="2">
    <source>
        <dbReference type="Proteomes" id="UP000250831"/>
    </source>
</evidence>
<gene>
    <name evidence="1" type="ORF">DCO56_20165</name>
</gene>
<reference evidence="1 2" key="1">
    <citation type="submission" date="2018-04" db="EMBL/GenBank/DDBJ databases">
        <title>Sphingobacterium sp. M46 Genome.</title>
        <authorList>
            <person name="Cheng J."/>
            <person name="Li Y."/>
        </authorList>
    </citation>
    <scope>NUCLEOTIDE SEQUENCE [LARGE SCALE GENOMIC DNA]</scope>
    <source>
        <strain evidence="1 2">M46</strain>
    </source>
</reference>
<sequence length="120" mass="13764">MEKETNQQNISSREQWILANSGTGITTELWKAIRSFIKVASLAVAAFSASFHVMPDHSYRIFPKERLSFAYTVIASSDVDRLIDRYNEAAGMERTLIRQEYIYQRLDELGIIVSKEQDGE</sequence>
<comment type="caution">
    <text evidence="1">The sequence shown here is derived from an EMBL/GenBank/DDBJ whole genome shotgun (WGS) entry which is preliminary data.</text>
</comment>
<dbReference type="EMBL" id="QCXX01000006">
    <property type="protein sequence ID" value="PUV22527.1"/>
    <property type="molecule type" value="Genomic_DNA"/>
</dbReference>
<evidence type="ECO:0000313" key="1">
    <source>
        <dbReference type="EMBL" id="PUV22527.1"/>
    </source>
</evidence>
<name>A0A363NP71_9SPHI</name>
<organism evidence="1 2">
    <name type="scientific">Sphingobacterium athyrii</name>
    <dbReference type="NCBI Taxonomy" id="2152717"/>
    <lineage>
        <taxon>Bacteria</taxon>
        <taxon>Pseudomonadati</taxon>
        <taxon>Bacteroidota</taxon>
        <taxon>Sphingobacteriia</taxon>
        <taxon>Sphingobacteriales</taxon>
        <taxon>Sphingobacteriaceae</taxon>
        <taxon>Sphingobacterium</taxon>
    </lineage>
</organism>
<accession>A0A363NP71</accession>